<comment type="caution">
    <text evidence="2">The sequence shown here is derived from an EMBL/GenBank/DDBJ whole genome shotgun (WGS) entry which is preliminary data.</text>
</comment>
<feature type="region of interest" description="Disordered" evidence="1">
    <location>
        <begin position="1"/>
        <end position="55"/>
    </location>
</feature>
<dbReference type="PROSITE" id="PS00018">
    <property type="entry name" value="EF_HAND_1"/>
    <property type="match status" value="1"/>
</dbReference>
<organism evidence="2 3">
    <name type="scientific">Aureococcus anophagefferens</name>
    <name type="common">Harmful bloom alga</name>
    <dbReference type="NCBI Taxonomy" id="44056"/>
    <lineage>
        <taxon>Eukaryota</taxon>
        <taxon>Sar</taxon>
        <taxon>Stramenopiles</taxon>
        <taxon>Ochrophyta</taxon>
        <taxon>Pelagophyceae</taxon>
        <taxon>Pelagomonadales</taxon>
        <taxon>Pelagomonadaceae</taxon>
        <taxon>Aureococcus</taxon>
    </lineage>
</organism>
<proteinExistence type="predicted"/>
<evidence type="ECO:0000256" key="1">
    <source>
        <dbReference type="SAM" id="MobiDB-lite"/>
    </source>
</evidence>
<dbReference type="EMBL" id="JBBJCI010000033">
    <property type="protein sequence ID" value="KAK7253925.1"/>
    <property type="molecule type" value="Genomic_DNA"/>
</dbReference>
<sequence>MVRASVHNKKLQEEMRSHEGSQTPRSSALRKITKSALTHNRGRDREQLRAFQGRGMDSAGFRLQRRAVLPQFDKDGSGKVDGAEFLIEFFTIGFDAKRESGRKHRELTAKIHKKVADREVALVQGEERSG</sequence>
<reference evidence="2 3" key="1">
    <citation type="submission" date="2024-03" db="EMBL/GenBank/DDBJ databases">
        <title>Aureococcus anophagefferens CCMP1851 and Kratosvirus quantuckense: Draft genome of a second virus-susceptible host strain in the model system.</title>
        <authorList>
            <person name="Chase E."/>
            <person name="Truchon A.R."/>
            <person name="Schepens W."/>
            <person name="Wilhelm S.W."/>
        </authorList>
    </citation>
    <scope>NUCLEOTIDE SEQUENCE [LARGE SCALE GENOMIC DNA]</scope>
    <source>
        <strain evidence="2 3">CCMP1851</strain>
    </source>
</reference>
<name>A0ABR1GCT2_AURAN</name>
<evidence type="ECO:0000313" key="2">
    <source>
        <dbReference type="EMBL" id="KAK7253925.1"/>
    </source>
</evidence>
<dbReference type="Proteomes" id="UP001363151">
    <property type="component" value="Unassembled WGS sequence"/>
</dbReference>
<gene>
    <name evidence="2" type="ORF">SO694_00003450</name>
</gene>
<keyword evidence="3" id="KW-1185">Reference proteome</keyword>
<evidence type="ECO:0008006" key="4">
    <source>
        <dbReference type="Google" id="ProtNLM"/>
    </source>
</evidence>
<dbReference type="InterPro" id="IPR018247">
    <property type="entry name" value="EF_Hand_1_Ca_BS"/>
</dbReference>
<evidence type="ECO:0000313" key="3">
    <source>
        <dbReference type="Proteomes" id="UP001363151"/>
    </source>
</evidence>
<protein>
    <recommendedName>
        <fullName evidence="4">Calmodulin</fullName>
    </recommendedName>
</protein>
<accession>A0ABR1GCT2</accession>
<feature type="compositionally biased region" description="Basic and acidic residues" evidence="1">
    <location>
        <begin position="10"/>
        <end position="19"/>
    </location>
</feature>